<sequence length="635" mass="71804">MKHIIIGTAGHIDHGKTTLIKALTGRETDTLKEEKARGISINLGFTFFDLPSGKRAGIIDVPGHEKFVKNMLAGVSGIDIVLMVIAADEGVMPQTKEHLEILQLLNIKKGLVVLTKKDMVDEEWLEMIKEDVKDRVKGTFLENSPIIPVSSKTGEGIDKIMEYVEEASEEVEAKDTIGHFRMPVDRVFSVSGFGTVVTGTIFGGRINTGETVEIYPQKITGKIRNIQVHDKDVTFAEAGQRCALNISGVKGEEVSRGNVISKEDIMEPSLTIDCNLYYLKSAEKPLINRQRVRLYHGTDEILCRVIILDKEEVKPGENAYVQLKLEEPIAAQRNDRYVIRSYSPMITIGGGAIIEPVAKKAKRLNKEYLEELKIKESGSADSIVESIVNKLSSNYPGNNEILKALGKNEDRLADILDTLVKEKKIIRLDAGDKPVYIHNKFLMKKIEEASELLKEFHKNNPLKAGISKEEFKNKVFGKNLKQRNYDEILDILLKGDIIKITGNNVALYDFQIVYDAYQKEIKETILKQFKEGKYMPPRLEDLSANIKNKKDFKAVLDSLLDQGELYKVNEECILYNEYFTEAKNMLTQHIQSNDFITAGDFRDLLDTSRKYAVAILEHFDSLKITKRVEDKRFLM</sequence>
<evidence type="ECO:0000256" key="4">
    <source>
        <dbReference type="ARBA" id="ARBA00022741"/>
    </source>
</evidence>
<evidence type="ECO:0000256" key="2">
    <source>
        <dbReference type="ARBA" id="ARBA00015953"/>
    </source>
</evidence>
<dbReference type="PROSITE" id="PS00301">
    <property type="entry name" value="G_TR_1"/>
    <property type="match status" value="1"/>
</dbReference>
<dbReference type="Pfam" id="PF09107">
    <property type="entry name" value="WHD_3rd_SelB"/>
    <property type="match status" value="1"/>
</dbReference>
<keyword evidence="4" id="KW-0547">Nucleotide-binding</keyword>
<feature type="domain" description="Tr-type G" evidence="9">
    <location>
        <begin position="1"/>
        <end position="172"/>
    </location>
</feature>
<dbReference type="GO" id="GO:0003924">
    <property type="term" value="F:GTPase activity"/>
    <property type="evidence" value="ECO:0007669"/>
    <property type="project" value="InterPro"/>
</dbReference>
<dbReference type="InterPro" id="IPR027417">
    <property type="entry name" value="P-loop_NTPase"/>
</dbReference>
<dbReference type="STRING" id="1121298.SAMN05444401_0765"/>
<comment type="subcellular location">
    <subcellularLocation>
        <location evidence="1">Cytoplasm</location>
    </subcellularLocation>
</comment>
<dbReference type="AlphaFoldDB" id="A0A1M6BGS5"/>
<dbReference type="InterPro" id="IPR015190">
    <property type="entry name" value="Elong_fac_SelB-wing-hlx_typ-2"/>
</dbReference>
<dbReference type="EMBL" id="FQZO01000001">
    <property type="protein sequence ID" value="SHI47944.1"/>
    <property type="molecule type" value="Genomic_DNA"/>
</dbReference>
<dbReference type="GO" id="GO:0003746">
    <property type="term" value="F:translation elongation factor activity"/>
    <property type="evidence" value="ECO:0007669"/>
    <property type="project" value="UniProtKB-KW"/>
</dbReference>
<dbReference type="PANTHER" id="PTHR43721:SF22">
    <property type="entry name" value="ELONGATION FACTOR TU, MITOCHONDRIAL"/>
    <property type="match status" value="1"/>
</dbReference>
<dbReference type="InterPro" id="IPR050055">
    <property type="entry name" value="EF-Tu_GTPase"/>
</dbReference>
<comment type="function">
    <text evidence="7">Translation factor necessary for the incorporation of selenocysteine into proteins. It probably replaces EF-Tu for the insertion of selenocysteine directed by the UGA codon. SelB binds GTP and GDP.</text>
</comment>
<dbReference type="Pfam" id="PF03144">
    <property type="entry name" value="GTP_EFTU_D2"/>
    <property type="match status" value="1"/>
</dbReference>
<dbReference type="SUPFAM" id="SSF46785">
    <property type="entry name" value="Winged helix' DNA-binding domain"/>
    <property type="match status" value="3"/>
</dbReference>
<dbReference type="InterPro" id="IPR000795">
    <property type="entry name" value="T_Tr_GTP-bd_dom"/>
</dbReference>
<dbReference type="InterPro" id="IPR009001">
    <property type="entry name" value="Transl_elong_EF1A/Init_IF2_C"/>
</dbReference>
<dbReference type="CDD" id="cd04171">
    <property type="entry name" value="SelB"/>
    <property type="match status" value="1"/>
</dbReference>
<dbReference type="InterPro" id="IPR036390">
    <property type="entry name" value="WH_DNA-bd_sf"/>
</dbReference>
<dbReference type="InterPro" id="IPR009000">
    <property type="entry name" value="Transl_B-barrel_sf"/>
</dbReference>
<dbReference type="Pfam" id="PF00009">
    <property type="entry name" value="GTP_EFTU"/>
    <property type="match status" value="1"/>
</dbReference>
<evidence type="ECO:0000313" key="11">
    <source>
        <dbReference type="Proteomes" id="UP000184080"/>
    </source>
</evidence>
<organism evidence="10 11">
    <name type="scientific">Clostridium amylolyticum</name>
    <dbReference type="NCBI Taxonomy" id="1121298"/>
    <lineage>
        <taxon>Bacteria</taxon>
        <taxon>Bacillati</taxon>
        <taxon>Bacillota</taxon>
        <taxon>Clostridia</taxon>
        <taxon>Eubacteriales</taxon>
        <taxon>Clostridiaceae</taxon>
        <taxon>Clostridium</taxon>
    </lineage>
</organism>
<dbReference type="NCBIfam" id="TIGR00231">
    <property type="entry name" value="small_GTP"/>
    <property type="match status" value="1"/>
</dbReference>
<evidence type="ECO:0000256" key="5">
    <source>
        <dbReference type="ARBA" id="ARBA00022917"/>
    </source>
</evidence>
<reference evidence="10 11" key="1">
    <citation type="submission" date="2016-11" db="EMBL/GenBank/DDBJ databases">
        <authorList>
            <person name="Jaros S."/>
            <person name="Januszkiewicz K."/>
            <person name="Wedrychowicz H."/>
        </authorList>
    </citation>
    <scope>NUCLEOTIDE SEQUENCE [LARGE SCALE GENOMIC DNA]</scope>
    <source>
        <strain evidence="10 11">DSM 21864</strain>
    </source>
</reference>
<dbReference type="Gene3D" id="2.40.30.10">
    <property type="entry name" value="Translation factors"/>
    <property type="match status" value="2"/>
</dbReference>
<dbReference type="RefSeq" id="WP_073003866.1">
    <property type="nucleotide sequence ID" value="NZ_FQZO01000001.1"/>
</dbReference>
<dbReference type="InterPro" id="IPR004535">
    <property type="entry name" value="Transl_elong_SelB"/>
</dbReference>
<dbReference type="InterPro" id="IPR005225">
    <property type="entry name" value="Small_GTP-bd"/>
</dbReference>
<evidence type="ECO:0000259" key="9">
    <source>
        <dbReference type="PROSITE" id="PS51722"/>
    </source>
</evidence>
<dbReference type="Proteomes" id="UP000184080">
    <property type="component" value="Unassembled WGS sequence"/>
</dbReference>
<name>A0A1M6BGS5_9CLOT</name>
<dbReference type="Gene3D" id="3.40.50.300">
    <property type="entry name" value="P-loop containing nucleotide triphosphate hydrolases"/>
    <property type="match status" value="1"/>
</dbReference>
<keyword evidence="3" id="KW-0963">Cytoplasm</keyword>
<dbReference type="InterPro" id="IPR036388">
    <property type="entry name" value="WH-like_DNA-bd_sf"/>
</dbReference>
<dbReference type="CDD" id="cd03696">
    <property type="entry name" value="SelB_II"/>
    <property type="match status" value="1"/>
</dbReference>
<dbReference type="NCBIfam" id="TIGR00475">
    <property type="entry name" value="selB"/>
    <property type="match status" value="1"/>
</dbReference>
<evidence type="ECO:0000256" key="6">
    <source>
        <dbReference type="ARBA" id="ARBA00023134"/>
    </source>
</evidence>
<dbReference type="InterPro" id="IPR015191">
    <property type="entry name" value="SelB_WHD4"/>
</dbReference>
<dbReference type="PRINTS" id="PR00315">
    <property type="entry name" value="ELONGATNFCT"/>
</dbReference>
<dbReference type="InterPro" id="IPR057335">
    <property type="entry name" value="Beta-barrel_SelB"/>
</dbReference>
<dbReference type="Pfam" id="PF09106">
    <property type="entry name" value="WHD_2nd_SelB"/>
    <property type="match status" value="1"/>
</dbReference>
<dbReference type="GO" id="GO:0003723">
    <property type="term" value="F:RNA binding"/>
    <property type="evidence" value="ECO:0007669"/>
    <property type="project" value="InterPro"/>
</dbReference>
<evidence type="ECO:0000256" key="1">
    <source>
        <dbReference type="ARBA" id="ARBA00004496"/>
    </source>
</evidence>
<dbReference type="SUPFAM" id="SSF52540">
    <property type="entry name" value="P-loop containing nucleoside triphosphate hydrolases"/>
    <property type="match status" value="1"/>
</dbReference>
<evidence type="ECO:0000256" key="3">
    <source>
        <dbReference type="ARBA" id="ARBA00022490"/>
    </source>
</evidence>
<dbReference type="PROSITE" id="PS51722">
    <property type="entry name" value="G_TR_2"/>
    <property type="match status" value="1"/>
</dbReference>
<keyword evidence="11" id="KW-1185">Reference proteome</keyword>
<keyword evidence="5" id="KW-0648">Protein biosynthesis</keyword>
<evidence type="ECO:0000313" key="10">
    <source>
        <dbReference type="EMBL" id="SHI47944.1"/>
    </source>
</evidence>
<dbReference type="OrthoDB" id="9804504at2"/>
<keyword evidence="6" id="KW-0342">GTP-binding</keyword>
<dbReference type="FunFam" id="3.40.50.300:FF:001064">
    <property type="entry name" value="Selenocysteine-specific translation elongation factor"/>
    <property type="match status" value="1"/>
</dbReference>
<dbReference type="GO" id="GO:0001514">
    <property type="term" value="P:selenocysteine incorporation"/>
    <property type="evidence" value="ECO:0007669"/>
    <property type="project" value="InterPro"/>
</dbReference>
<gene>
    <name evidence="10" type="ORF">SAMN05444401_0765</name>
</gene>
<proteinExistence type="predicted"/>
<dbReference type="SUPFAM" id="SSF50465">
    <property type="entry name" value="EF-Tu/eEF-1alpha/eIF2-gamma C-terminal domain"/>
    <property type="match status" value="1"/>
</dbReference>
<dbReference type="GO" id="GO:0005829">
    <property type="term" value="C:cytosol"/>
    <property type="evidence" value="ECO:0007669"/>
    <property type="project" value="TreeGrafter"/>
</dbReference>
<dbReference type="Gene3D" id="1.10.10.10">
    <property type="entry name" value="Winged helix-like DNA-binding domain superfamily/Winged helix DNA-binding domain"/>
    <property type="match status" value="1"/>
</dbReference>
<protein>
    <recommendedName>
        <fullName evidence="2">Selenocysteine-specific elongation factor</fullName>
    </recommendedName>
    <alternativeName>
        <fullName evidence="8">SelB translation factor</fullName>
    </alternativeName>
</protein>
<accession>A0A1M6BGS5</accession>
<dbReference type="PANTHER" id="PTHR43721">
    <property type="entry name" value="ELONGATION FACTOR TU-RELATED"/>
    <property type="match status" value="1"/>
</dbReference>
<evidence type="ECO:0000256" key="8">
    <source>
        <dbReference type="ARBA" id="ARBA00031615"/>
    </source>
</evidence>
<keyword evidence="10" id="KW-0251">Elongation factor</keyword>
<evidence type="ECO:0000256" key="7">
    <source>
        <dbReference type="ARBA" id="ARBA00025526"/>
    </source>
</evidence>
<dbReference type="InterPro" id="IPR004161">
    <property type="entry name" value="EFTu-like_2"/>
</dbReference>
<dbReference type="InterPro" id="IPR031157">
    <property type="entry name" value="G_TR_CS"/>
</dbReference>
<dbReference type="GO" id="GO:0005525">
    <property type="term" value="F:GTP binding"/>
    <property type="evidence" value="ECO:0007669"/>
    <property type="project" value="UniProtKB-KW"/>
</dbReference>
<dbReference type="CDD" id="cd15491">
    <property type="entry name" value="selB_III"/>
    <property type="match status" value="1"/>
</dbReference>
<dbReference type="Pfam" id="PF25461">
    <property type="entry name" value="Beta-barrel_SelB"/>
    <property type="match status" value="1"/>
</dbReference>
<dbReference type="SUPFAM" id="SSF50447">
    <property type="entry name" value="Translation proteins"/>
    <property type="match status" value="1"/>
</dbReference>
<dbReference type="Gene3D" id="1.10.10.2770">
    <property type="match status" value="1"/>
</dbReference>